<feature type="transmembrane region" description="Helical" evidence="2">
    <location>
        <begin position="76"/>
        <end position="99"/>
    </location>
</feature>
<evidence type="ECO:0008006" key="5">
    <source>
        <dbReference type="Google" id="ProtNLM"/>
    </source>
</evidence>
<gene>
    <name evidence="3" type="ORF">Rhal01_01279</name>
</gene>
<dbReference type="EMBL" id="BAABRL010000003">
    <property type="protein sequence ID" value="GAA5495107.1"/>
    <property type="molecule type" value="Genomic_DNA"/>
</dbReference>
<comment type="caution">
    <text evidence="3">The sequence shown here is derived from an EMBL/GenBank/DDBJ whole genome shotgun (WGS) entry which is preliminary data.</text>
</comment>
<evidence type="ECO:0000313" key="3">
    <source>
        <dbReference type="EMBL" id="GAA5495107.1"/>
    </source>
</evidence>
<evidence type="ECO:0000256" key="1">
    <source>
        <dbReference type="SAM" id="MobiDB-lite"/>
    </source>
</evidence>
<sequence length="124" mass="14330">MSLLTPTKSKPVHSLSNPWPSDAPCKCPKCNSDFDSRINLSYGKYGFELLRKMAWWAPLPSFPFALWFCMENPDRSFIMAVMVLTILPSIFLNLIYAVCPTKRRIKCWKCGFTHLDDVKRHKVS</sequence>
<dbReference type="Proteomes" id="UP001424741">
    <property type="component" value="Unassembled WGS sequence"/>
</dbReference>
<keyword evidence="2" id="KW-1133">Transmembrane helix</keyword>
<organism evidence="3 4">
    <name type="scientific">Rubritalea halochordaticola</name>
    <dbReference type="NCBI Taxonomy" id="714537"/>
    <lineage>
        <taxon>Bacteria</taxon>
        <taxon>Pseudomonadati</taxon>
        <taxon>Verrucomicrobiota</taxon>
        <taxon>Verrucomicrobiia</taxon>
        <taxon>Verrucomicrobiales</taxon>
        <taxon>Rubritaleaceae</taxon>
        <taxon>Rubritalea</taxon>
    </lineage>
</organism>
<keyword evidence="2" id="KW-0812">Transmembrane</keyword>
<feature type="compositionally biased region" description="Polar residues" evidence="1">
    <location>
        <begin position="1"/>
        <end position="19"/>
    </location>
</feature>
<protein>
    <recommendedName>
        <fullName evidence="5">LITAF domain-containing protein</fullName>
    </recommendedName>
</protein>
<reference evidence="3 4" key="1">
    <citation type="submission" date="2024-02" db="EMBL/GenBank/DDBJ databases">
        <title>Rubritalea halochordaticola NBRC 107102.</title>
        <authorList>
            <person name="Ichikawa N."/>
            <person name="Katano-Makiyama Y."/>
            <person name="Hidaka K."/>
        </authorList>
    </citation>
    <scope>NUCLEOTIDE SEQUENCE [LARGE SCALE GENOMIC DNA]</scope>
    <source>
        <strain evidence="3 4">NBRC 107102</strain>
    </source>
</reference>
<evidence type="ECO:0000313" key="4">
    <source>
        <dbReference type="Proteomes" id="UP001424741"/>
    </source>
</evidence>
<feature type="region of interest" description="Disordered" evidence="1">
    <location>
        <begin position="1"/>
        <end position="21"/>
    </location>
</feature>
<evidence type="ECO:0000256" key="2">
    <source>
        <dbReference type="SAM" id="Phobius"/>
    </source>
</evidence>
<dbReference type="RefSeq" id="WP_346187951.1">
    <property type="nucleotide sequence ID" value="NZ_BAABRL010000003.1"/>
</dbReference>
<keyword evidence="4" id="KW-1185">Reference proteome</keyword>
<name>A0ABP9V1C6_9BACT</name>
<proteinExistence type="predicted"/>
<keyword evidence="2" id="KW-0472">Membrane</keyword>
<accession>A0ABP9V1C6</accession>